<dbReference type="Gene3D" id="1.10.510.10">
    <property type="entry name" value="Transferase(Phosphotransferase) domain 1"/>
    <property type="match status" value="1"/>
</dbReference>
<evidence type="ECO:0000313" key="6">
    <source>
        <dbReference type="EMBL" id="OJJ68261.1"/>
    </source>
</evidence>
<dbReference type="GO" id="GO:0005524">
    <property type="term" value="F:ATP binding"/>
    <property type="evidence" value="ECO:0007669"/>
    <property type="project" value="UniProtKB-KW"/>
</dbReference>
<keyword evidence="7" id="KW-1185">Reference proteome</keyword>
<evidence type="ECO:0000256" key="2">
    <source>
        <dbReference type="ARBA" id="ARBA00022741"/>
    </source>
</evidence>
<dbReference type="GeneID" id="93581111"/>
<dbReference type="RefSeq" id="XP_067475510.1">
    <property type="nucleotide sequence ID" value="XM_067628623.1"/>
</dbReference>
<dbReference type="InterPro" id="IPR000719">
    <property type="entry name" value="Prot_kinase_dom"/>
</dbReference>
<dbReference type="VEuPathDB" id="FungiDB:ASPBRDRAFT_659848"/>
<dbReference type="InterPro" id="IPR011009">
    <property type="entry name" value="Kinase-like_dom_sf"/>
</dbReference>
<reference evidence="7" key="1">
    <citation type="journal article" date="2017" name="Genome Biol.">
        <title>Comparative genomics reveals high biological diversity and specific adaptations in the industrially and medically important fungal genus Aspergillus.</title>
        <authorList>
            <person name="de Vries R.P."/>
            <person name="Riley R."/>
            <person name="Wiebenga A."/>
            <person name="Aguilar-Osorio G."/>
            <person name="Amillis S."/>
            <person name="Uchima C.A."/>
            <person name="Anderluh G."/>
            <person name="Asadollahi M."/>
            <person name="Askin M."/>
            <person name="Barry K."/>
            <person name="Battaglia E."/>
            <person name="Bayram O."/>
            <person name="Benocci T."/>
            <person name="Braus-Stromeyer S.A."/>
            <person name="Caldana C."/>
            <person name="Canovas D."/>
            <person name="Cerqueira G.C."/>
            <person name="Chen F."/>
            <person name="Chen W."/>
            <person name="Choi C."/>
            <person name="Clum A."/>
            <person name="Dos Santos R.A."/>
            <person name="Damasio A.R."/>
            <person name="Diallinas G."/>
            <person name="Emri T."/>
            <person name="Fekete E."/>
            <person name="Flipphi M."/>
            <person name="Freyberg S."/>
            <person name="Gallo A."/>
            <person name="Gournas C."/>
            <person name="Habgood R."/>
            <person name="Hainaut M."/>
            <person name="Harispe M.L."/>
            <person name="Henrissat B."/>
            <person name="Hilden K.S."/>
            <person name="Hope R."/>
            <person name="Hossain A."/>
            <person name="Karabika E."/>
            <person name="Karaffa L."/>
            <person name="Karanyi Z."/>
            <person name="Krasevec N."/>
            <person name="Kuo A."/>
            <person name="Kusch H."/>
            <person name="LaButti K."/>
            <person name="Lagendijk E.L."/>
            <person name="Lapidus A."/>
            <person name="Levasseur A."/>
            <person name="Lindquist E."/>
            <person name="Lipzen A."/>
            <person name="Logrieco A.F."/>
            <person name="MacCabe A."/>
            <person name="Maekelae M.R."/>
            <person name="Malavazi I."/>
            <person name="Melin P."/>
            <person name="Meyer V."/>
            <person name="Mielnichuk N."/>
            <person name="Miskei M."/>
            <person name="Molnar A.P."/>
            <person name="Mule G."/>
            <person name="Ngan C.Y."/>
            <person name="Orejas M."/>
            <person name="Orosz E."/>
            <person name="Ouedraogo J.P."/>
            <person name="Overkamp K.M."/>
            <person name="Park H.-S."/>
            <person name="Perrone G."/>
            <person name="Piumi F."/>
            <person name="Punt P.J."/>
            <person name="Ram A.F."/>
            <person name="Ramon A."/>
            <person name="Rauscher S."/>
            <person name="Record E."/>
            <person name="Riano-Pachon D.M."/>
            <person name="Robert V."/>
            <person name="Roehrig J."/>
            <person name="Ruller R."/>
            <person name="Salamov A."/>
            <person name="Salih N.S."/>
            <person name="Samson R.A."/>
            <person name="Sandor E."/>
            <person name="Sanguinetti M."/>
            <person name="Schuetze T."/>
            <person name="Sepcic K."/>
            <person name="Shelest E."/>
            <person name="Sherlock G."/>
            <person name="Sophianopoulou V."/>
            <person name="Squina F.M."/>
            <person name="Sun H."/>
            <person name="Susca A."/>
            <person name="Todd R.B."/>
            <person name="Tsang A."/>
            <person name="Unkles S.E."/>
            <person name="van de Wiele N."/>
            <person name="van Rossen-Uffink D."/>
            <person name="Oliveira J.V."/>
            <person name="Vesth T.C."/>
            <person name="Visser J."/>
            <person name="Yu J.-H."/>
            <person name="Zhou M."/>
            <person name="Andersen M.R."/>
            <person name="Archer D.B."/>
            <person name="Baker S.E."/>
            <person name="Benoit I."/>
            <person name="Brakhage A.A."/>
            <person name="Braus G.H."/>
            <person name="Fischer R."/>
            <person name="Frisvad J.C."/>
            <person name="Goldman G.H."/>
            <person name="Houbraken J."/>
            <person name="Oakley B."/>
            <person name="Pocsi I."/>
            <person name="Scazzocchio C."/>
            <person name="Seiboth B."/>
            <person name="vanKuyk P.A."/>
            <person name="Wortman J."/>
            <person name="Dyer P.S."/>
            <person name="Grigoriev I.V."/>
        </authorList>
    </citation>
    <scope>NUCLEOTIDE SEQUENCE [LARGE SCALE GENOMIC DNA]</scope>
    <source>
        <strain evidence="7">CBS 101740 / IMI 381727 / IBT 21946</strain>
    </source>
</reference>
<feature type="domain" description="Protein kinase" evidence="5">
    <location>
        <begin position="135"/>
        <end position="390"/>
    </location>
</feature>
<dbReference type="OMA" id="HNNGSSW"/>
<dbReference type="OrthoDB" id="4062651at2759"/>
<evidence type="ECO:0000256" key="3">
    <source>
        <dbReference type="ARBA" id="ARBA00022777"/>
    </source>
</evidence>
<evidence type="ECO:0000256" key="4">
    <source>
        <dbReference type="ARBA" id="ARBA00022840"/>
    </source>
</evidence>
<gene>
    <name evidence="6" type="ORF">ASPBRDRAFT_659848</name>
</gene>
<proteinExistence type="predicted"/>
<dbReference type="PANTHER" id="PTHR44329">
    <property type="entry name" value="SERINE/THREONINE-PROTEIN KINASE TNNI3K-RELATED"/>
    <property type="match status" value="1"/>
</dbReference>
<evidence type="ECO:0000259" key="5">
    <source>
        <dbReference type="PROSITE" id="PS50011"/>
    </source>
</evidence>
<dbReference type="AlphaFoldDB" id="A0A1L9U9G6"/>
<dbReference type="GO" id="GO:0004674">
    <property type="term" value="F:protein serine/threonine kinase activity"/>
    <property type="evidence" value="ECO:0007669"/>
    <property type="project" value="TreeGrafter"/>
</dbReference>
<dbReference type="PANTHER" id="PTHR44329:SF288">
    <property type="entry name" value="MITOGEN-ACTIVATED PROTEIN KINASE KINASE KINASE 20"/>
    <property type="match status" value="1"/>
</dbReference>
<dbReference type="EMBL" id="KV878691">
    <property type="protein sequence ID" value="OJJ68261.1"/>
    <property type="molecule type" value="Genomic_DNA"/>
</dbReference>
<keyword evidence="2" id="KW-0547">Nucleotide-binding</keyword>
<evidence type="ECO:0000256" key="1">
    <source>
        <dbReference type="ARBA" id="ARBA00022679"/>
    </source>
</evidence>
<evidence type="ECO:0000313" key="7">
    <source>
        <dbReference type="Proteomes" id="UP000184499"/>
    </source>
</evidence>
<sequence>MSEPIASPSQGLQFKSYHEWNGDRPSQTLVYHDNSSTWWIRVAISWSLPESIRRLGLYKRLTIFQQFIKAIDFNQLHLLDDTVTLITLTVHEQSNQVPMRKIQDNSQTIDSNYFLSIAHQISSYTEEDQLRVIYPTPNQALGLPTFEGSDLKDSEFITPTVFAVTFNNKRYAYKTIDRLNYAPGDSEDIMNEITALAQFRRQPNIAQLIGIVLSDDPYKTRPPTSQVITGFLLEFYPGGSLQEVLSDNGDLEDSLLPRWALQIGRALETLHTQQRTHLDIKPSNIVLDAAKDAIVIDISGMGGYTWEWLSPEMQNTIQQGTETPPAETSFSERVATDCWAYGRLLSMMARKTASTSLGKWLQSISDDLMKTDLKDRIELSDALKRIQDLE</sequence>
<dbReference type="Pfam" id="PF00069">
    <property type="entry name" value="Pkinase"/>
    <property type="match status" value="1"/>
</dbReference>
<keyword evidence="4" id="KW-0067">ATP-binding</keyword>
<keyword evidence="1" id="KW-0808">Transferase</keyword>
<protein>
    <recommendedName>
        <fullName evidence="5">Protein kinase domain-containing protein</fullName>
    </recommendedName>
</protein>
<dbReference type="PROSITE" id="PS50011">
    <property type="entry name" value="PROTEIN_KINASE_DOM"/>
    <property type="match status" value="1"/>
</dbReference>
<accession>A0A1L9U9G6</accession>
<dbReference type="SMART" id="SM00220">
    <property type="entry name" value="S_TKc"/>
    <property type="match status" value="1"/>
</dbReference>
<dbReference type="InterPro" id="IPR051681">
    <property type="entry name" value="Ser/Thr_Kinases-Pseudokinases"/>
</dbReference>
<keyword evidence="3" id="KW-0418">Kinase</keyword>
<dbReference type="STRING" id="767769.A0A1L9U9G6"/>
<dbReference type="SUPFAM" id="SSF56112">
    <property type="entry name" value="Protein kinase-like (PK-like)"/>
    <property type="match status" value="1"/>
</dbReference>
<name>A0A1L9U9G6_ASPBC</name>
<organism evidence="6 7">
    <name type="scientific">Aspergillus brasiliensis (strain CBS 101740 / IMI 381727 / IBT 21946)</name>
    <dbReference type="NCBI Taxonomy" id="767769"/>
    <lineage>
        <taxon>Eukaryota</taxon>
        <taxon>Fungi</taxon>
        <taxon>Dikarya</taxon>
        <taxon>Ascomycota</taxon>
        <taxon>Pezizomycotina</taxon>
        <taxon>Eurotiomycetes</taxon>
        <taxon>Eurotiomycetidae</taxon>
        <taxon>Eurotiales</taxon>
        <taxon>Aspergillaceae</taxon>
        <taxon>Aspergillus</taxon>
        <taxon>Aspergillus subgen. Circumdati</taxon>
    </lineage>
</organism>
<dbReference type="Proteomes" id="UP000184499">
    <property type="component" value="Unassembled WGS sequence"/>
</dbReference>